<dbReference type="InterPro" id="IPR020846">
    <property type="entry name" value="MFS_dom"/>
</dbReference>
<evidence type="ECO:0000256" key="2">
    <source>
        <dbReference type="ARBA" id="ARBA00022692"/>
    </source>
</evidence>
<dbReference type="InterPro" id="IPR036259">
    <property type="entry name" value="MFS_trans_sf"/>
</dbReference>
<feature type="transmembrane region" description="Helical" evidence="5">
    <location>
        <begin position="162"/>
        <end position="181"/>
    </location>
</feature>
<dbReference type="SUPFAM" id="SSF103473">
    <property type="entry name" value="MFS general substrate transporter"/>
    <property type="match status" value="1"/>
</dbReference>
<feature type="transmembrane region" description="Helical" evidence="5">
    <location>
        <begin position="43"/>
        <end position="62"/>
    </location>
</feature>
<dbReference type="PANTHER" id="PTHR23531:SF1">
    <property type="entry name" value="QUINOLENE RESISTANCE PROTEIN NORA"/>
    <property type="match status" value="1"/>
</dbReference>
<dbReference type="InterPro" id="IPR011701">
    <property type="entry name" value="MFS"/>
</dbReference>
<sequence>MTAPGHAPVRRLWGAVLFGYLALGATLQELPGYVVEKYDGGPSVVGLVVGIAFAGTALGRPFAGRAGDAGHARAMAMTGGMITALSAAGQLIAPNVTFLTVCRLLMGLGEAALFSGSLPWVIKGVAADRRGRVAGWFGLSMWGGLSIGPLITVLLRQVGDSTAVWSVIILLPLLSTVLIATTRRQDPSPASGTLRPSSWRDIVPRGVSLPGLCLGLAAYGYGSLTALLVLYLSHERIGGQNVGLVFFAVAFLVTRGVGSPLADRYGGIMVARVVLFIEALGLYILAEATTQPVALLGTAVTGIGLGLIYPSTSAITLSRTGPLQAGVSMGTMTSFWDLGIMAAGPVSGLAADHFGYRSSFLIAVGVTAVAIVLTLVGLRSPRPVPACAGSSQSSGGRGV</sequence>
<feature type="transmembrane region" description="Helical" evidence="5">
    <location>
        <begin position="323"/>
        <end position="344"/>
    </location>
</feature>
<name>A0ABW3DQU9_9ACTN</name>
<proteinExistence type="predicted"/>
<comment type="subcellular location">
    <subcellularLocation>
        <location evidence="1">Cell membrane</location>
        <topology evidence="1">Multi-pass membrane protein</topology>
    </subcellularLocation>
</comment>
<dbReference type="Proteomes" id="UP001597024">
    <property type="component" value="Unassembled WGS sequence"/>
</dbReference>
<feature type="transmembrane region" description="Helical" evidence="5">
    <location>
        <begin position="265"/>
        <end position="286"/>
    </location>
</feature>
<feature type="transmembrane region" description="Helical" evidence="5">
    <location>
        <begin position="133"/>
        <end position="156"/>
    </location>
</feature>
<protein>
    <submittedName>
        <fullName evidence="7">MFS transporter</fullName>
    </submittedName>
</protein>
<keyword evidence="4 5" id="KW-0472">Membrane</keyword>
<evidence type="ECO:0000256" key="3">
    <source>
        <dbReference type="ARBA" id="ARBA00022989"/>
    </source>
</evidence>
<feature type="transmembrane region" description="Helical" evidence="5">
    <location>
        <begin position="292"/>
        <end position="311"/>
    </location>
</feature>
<feature type="transmembrane region" description="Helical" evidence="5">
    <location>
        <begin position="356"/>
        <end position="376"/>
    </location>
</feature>
<organism evidence="7 8">
    <name type="scientific">Streptosporangium algeriense</name>
    <dbReference type="NCBI Taxonomy" id="1682748"/>
    <lineage>
        <taxon>Bacteria</taxon>
        <taxon>Bacillati</taxon>
        <taxon>Actinomycetota</taxon>
        <taxon>Actinomycetes</taxon>
        <taxon>Streptosporangiales</taxon>
        <taxon>Streptosporangiaceae</taxon>
        <taxon>Streptosporangium</taxon>
    </lineage>
</organism>
<evidence type="ECO:0000256" key="4">
    <source>
        <dbReference type="ARBA" id="ARBA00023136"/>
    </source>
</evidence>
<dbReference type="InterPro" id="IPR052714">
    <property type="entry name" value="MFS_Exporter"/>
</dbReference>
<reference evidence="8" key="1">
    <citation type="journal article" date="2019" name="Int. J. Syst. Evol. Microbiol.">
        <title>The Global Catalogue of Microorganisms (GCM) 10K type strain sequencing project: providing services to taxonomists for standard genome sequencing and annotation.</title>
        <authorList>
            <consortium name="The Broad Institute Genomics Platform"/>
            <consortium name="The Broad Institute Genome Sequencing Center for Infectious Disease"/>
            <person name="Wu L."/>
            <person name="Ma J."/>
        </authorList>
    </citation>
    <scope>NUCLEOTIDE SEQUENCE [LARGE SCALE GENOMIC DNA]</scope>
    <source>
        <strain evidence="8">CCUG 62974</strain>
    </source>
</reference>
<dbReference type="PANTHER" id="PTHR23531">
    <property type="entry name" value="QUINOLENE RESISTANCE PROTEIN NORA"/>
    <property type="match status" value="1"/>
</dbReference>
<keyword evidence="8" id="KW-1185">Reference proteome</keyword>
<dbReference type="Gene3D" id="1.20.1250.20">
    <property type="entry name" value="MFS general substrate transporter like domains"/>
    <property type="match status" value="1"/>
</dbReference>
<feature type="transmembrane region" description="Helical" evidence="5">
    <location>
        <begin position="202"/>
        <end position="231"/>
    </location>
</feature>
<feature type="domain" description="Major facilitator superfamily (MFS) profile" evidence="6">
    <location>
        <begin position="1"/>
        <end position="382"/>
    </location>
</feature>
<comment type="caution">
    <text evidence="7">The sequence shown here is derived from an EMBL/GenBank/DDBJ whole genome shotgun (WGS) entry which is preliminary data.</text>
</comment>
<evidence type="ECO:0000259" key="6">
    <source>
        <dbReference type="PROSITE" id="PS50850"/>
    </source>
</evidence>
<evidence type="ECO:0000313" key="8">
    <source>
        <dbReference type="Proteomes" id="UP001597024"/>
    </source>
</evidence>
<keyword evidence="3 5" id="KW-1133">Transmembrane helix</keyword>
<evidence type="ECO:0000256" key="5">
    <source>
        <dbReference type="SAM" id="Phobius"/>
    </source>
</evidence>
<accession>A0ABW3DQU9</accession>
<feature type="transmembrane region" description="Helical" evidence="5">
    <location>
        <begin position="237"/>
        <end position="253"/>
    </location>
</feature>
<evidence type="ECO:0000256" key="1">
    <source>
        <dbReference type="ARBA" id="ARBA00004651"/>
    </source>
</evidence>
<evidence type="ECO:0000313" key="7">
    <source>
        <dbReference type="EMBL" id="MFD0886245.1"/>
    </source>
</evidence>
<gene>
    <name evidence="7" type="ORF">ACFQ08_16995</name>
</gene>
<keyword evidence="2 5" id="KW-0812">Transmembrane</keyword>
<dbReference type="EMBL" id="JBHTHX010000553">
    <property type="protein sequence ID" value="MFD0886245.1"/>
    <property type="molecule type" value="Genomic_DNA"/>
</dbReference>
<dbReference type="Pfam" id="PF07690">
    <property type="entry name" value="MFS_1"/>
    <property type="match status" value="1"/>
</dbReference>
<dbReference type="PROSITE" id="PS50850">
    <property type="entry name" value="MFS"/>
    <property type="match status" value="1"/>
</dbReference>